<evidence type="ECO:0000313" key="3">
    <source>
        <dbReference type="Proteomes" id="UP001596011"/>
    </source>
</evidence>
<dbReference type="RefSeq" id="WP_377137063.1">
    <property type="nucleotide sequence ID" value="NZ_JBHSFI010000005.1"/>
</dbReference>
<name>A0ABV9HIW9_9MICO</name>
<gene>
    <name evidence="2" type="ORF">ACFO6V_16620</name>
</gene>
<sequence length="344" mass="38721">MDINHYEMVASGVIEAMPRQKPVPQQLLSLARRQGGLVSAAQCEAVGVRPSQRRNLVARGPWRRVARGVFDTGDVPARFHPYDVDRLRSAWSALLVNRRAIAVGACALVLHGVEGLPRKLVPEAALPRGAAGRCPDGFVVRQYGPTPETVEIQGREVVEVEQALVQALPMLTRDEAVACLDSALNKGLIRTEQLATITRRLRRRRGSAKVITYIPLVDGRAESPPESHARLRLRDADIAPDDLQREFFDATGRFLGRADMVWYLGGDRWLIVEIDSHEFHGYERQVRHDATRQNRLLAEGQNIILRYFPTDLDDHFAEDVAKVLEREAWNPGRKLPLRHPTREN</sequence>
<comment type="caution">
    <text evidence="2">The sequence shown here is derived from an EMBL/GenBank/DDBJ whole genome shotgun (WGS) entry which is preliminary data.</text>
</comment>
<keyword evidence="3" id="KW-1185">Reference proteome</keyword>
<accession>A0ABV9HIW9</accession>
<dbReference type="InterPro" id="IPR025159">
    <property type="entry name" value="AbiEi_N"/>
</dbReference>
<reference evidence="3" key="1">
    <citation type="journal article" date="2019" name="Int. J. Syst. Evol. Microbiol.">
        <title>The Global Catalogue of Microorganisms (GCM) 10K type strain sequencing project: providing services to taxonomists for standard genome sequencing and annotation.</title>
        <authorList>
            <consortium name="The Broad Institute Genomics Platform"/>
            <consortium name="The Broad Institute Genome Sequencing Center for Infectious Disease"/>
            <person name="Wu L."/>
            <person name="Ma J."/>
        </authorList>
    </citation>
    <scope>NUCLEOTIDE SEQUENCE [LARGE SCALE GENOMIC DNA]</scope>
    <source>
        <strain evidence="3">CCUG 42722</strain>
    </source>
</reference>
<protein>
    <submittedName>
        <fullName evidence="2">Type IV toxin-antitoxin system AbiEi family antitoxin domain-containing protein</fullName>
    </submittedName>
</protein>
<proteinExistence type="predicted"/>
<organism evidence="2 3">
    <name type="scientific">Promicromonospora alba</name>
    <dbReference type="NCBI Taxonomy" id="1616110"/>
    <lineage>
        <taxon>Bacteria</taxon>
        <taxon>Bacillati</taxon>
        <taxon>Actinomycetota</taxon>
        <taxon>Actinomycetes</taxon>
        <taxon>Micrococcales</taxon>
        <taxon>Promicromonosporaceae</taxon>
        <taxon>Promicromonospora</taxon>
    </lineage>
</organism>
<dbReference type="Proteomes" id="UP001596011">
    <property type="component" value="Unassembled WGS sequence"/>
</dbReference>
<evidence type="ECO:0000313" key="2">
    <source>
        <dbReference type="EMBL" id="MFC4629874.1"/>
    </source>
</evidence>
<feature type="domain" description="AbiEi antitoxin N-terminal" evidence="1">
    <location>
        <begin position="25"/>
        <end position="70"/>
    </location>
</feature>
<dbReference type="Pfam" id="PF13338">
    <property type="entry name" value="AbiEi_4"/>
    <property type="match status" value="1"/>
</dbReference>
<dbReference type="EMBL" id="JBHSFI010000005">
    <property type="protein sequence ID" value="MFC4629874.1"/>
    <property type="molecule type" value="Genomic_DNA"/>
</dbReference>
<evidence type="ECO:0000259" key="1">
    <source>
        <dbReference type="Pfam" id="PF13338"/>
    </source>
</evidence>